<keyword evidence="3" id="KW-1185">Reference proteome</keyword>
<evidence type="ECO:0000313" key="3">
    <source>
        <dbReference type="Proteomes" id="UP001054945"/>
    </source>
</evidence>
<protein>
    <submittedName>
        <fullName evidence="2">Uncharacterized protein</fullName>
    </submittedName>
</protein>
<evidence type="ECO:0000313" key="2">
    <source>
        <dbReference type="EMBL" id="GIY96689.1"/>
    </source>
</evidence>
<sequence>MSSAERKRLICSRVCGVRLAMCSEMWIRDTSSSGAQDPRDATHPRPSLSSTGTLNLRLFPPSHSLKPSLRFISHFIHHLNERIGL</sequence>
<gene>
    <name evidence="2" type="ORF">CEXT_281731</name>
</gene>
<accession>A0AAV4XS06</accession>
<evidence type="ECO:0000256" key="1">
    <source>
        <dbReference type="SAM" id="MobiDB-lite"/>
    </source>
</evidence>
<organism evidence="2 3">
    <name type="scientific">Caerostris extrusa</name>
    <name type="common">Bark spider</name>
    <name type="synonym">Caerostris bankana</name>
    <dbReference type="NCBI Taxonomy" id="172846"/>
    <lineage>
        <taxon>Eukaryota</taxon>
        <taxon>Metazoa</taxon>
        <taxon>Ecdysozoa</taxon>
        <taxon>Arthropoda</taxon>
        <taxon>Chelicerata</taxon>
        <taxon>Arachnida</taxon>
        <taxon>Araneae</taxon>
        <taxon>Araneomorphae</taxon>
        <taxon>Entelegynae</taxon>
        <taxon>Araneoidea</taxon>
        <taxon>Araneidae</taxon>
        <taxon>Caerostris</taxon>
    </lineage>
</organism>
<dbReference type="EMBL" id="BPLR01000690">
    <property type="protein sequence ID" value="GIY96689.1"/>
    <property type="molecule type" value="Genomic_DNA"/>
</dbReference>
<reference evidence="2 3" key="1">
    <citation type="submission" date="2021-06" db="EMBL/GenBank/DDBJ databases">
        <title>Caerostris extrusa draft genome.</title>
        <authorList>
            <person name="Kono N."/>
            <person name="Arakawa K."/>
        </authorList>
    </citation>
    <scope>NUCLEOTIDE SEQUENCE [LARGE SCALE GENOMIC DNA]</scope>
</reference>
<feature type="region of interest" description="Disordered" evidence="1">
    <location>
        <begin position="30"/>
        <end position="54"/>
    </location>
</feature>
<dbReference type="Proteomes" id="UP001054945">
    <property type="component" value="Unassembled WGS sequence"/>
</dbReference>
<proteinExistence type="predicted"/>
<dbReference type="AlphaFoldDB" id="A0AAV4XS06"/>
<name>A0AAV4XS06_CAEEX</name>
<comment type="caution">
    <text evidence="2">The sequence shown here is derived from an EMBL/GenBank/DDBJ whole genome shotgun (WGS) entry which is preliminary data.</text>
</comment>